<dbReference type="Proteomes" id="UP000320300">
    <property type="component" value="Unassembled WGS sequence"/>
</dbReference>
<accession>A0A521DSE5</accession>
<dbReference type="Pfam" id="PF11827">
    <property type="entry name" value="DUF3347"/>
    <property type="match status" value="1"/>
</dbReference>
<protein>
    <recommendedName>
        <fullName evidence="1">DUF3347 domain-containing protein</fullName>
    </recommendedName>
</protein>
<gene>
    <name evidence="2" type="ORF">SAMN06265348_106119</name>
</gene>
<organism evidence="2 3">
    <name type="scientific">Pedobacter westerhofensis</name>
    <dbReference type="NCBI Taxonomy" id="425512"/>
    <lineage>
        <taxon>Bacteria</taxon>
        <taxon>Pseudomonadati</taxon>
        <taxon>Bacteroidota</taxon>
        <taxon>Sphingobacteriia</taxon>
        <taxon>Sphingobacteriales</taxon>
        <taxon>Sphingobacteriaceae</taxon>
        <taxon>Pedobacter</taxon>
    </lineage>
</organism>
<evidence type="ECO:0000259" key="1">
    <source>
        <dbReference type="Pfam" id="PF11827"/>
    </source>
</evidence>
<evidence type="ECO:0000313" key="3">
    <source>
        <dbReference type="Proteomes" id="UP000320300"/>
    </source>
</evidence>
<name>A0A521DSE5_9SPHI</name>
<dbReference type="InterPro" id="IPR021782">
    <property type="entry name" value="DUF3347"/>
</dbReference>
<dbReference type="AlphaFoldDB" id="A0A521DSE5"/>
<reference evidence="2 3" key="1">
    <citation type="submission" date="2017-05" db="EMBL/GenBank/DDBJ databases">
        <authorList>
            <person name="Varghese N."/>
            <person name="Submissions S."/>
        </authorList>
    </citation>
    <scope>NUCLEOTIDE SEQUENCE [LARGE SCALE GENOMIC DNA]</scope>
    <source>
        <strain evidence="2 3">DSM 19036</strain>
    </source>
</reference>
<dbReference type="EMBL" id="FXTN01000006">
    <property type="protein sequence ID" value="SMO74502.1"/>
    <property type="molecule type" value="Genomic_DNA"/>
</dbReference>
<proteinExistence type="predicted"/>
<evidence type="ECO:0000313" key="2">
    <source>
        <dbReference type="EMBL" id="SMO74502.1"/>
    </source>
</evidence>
<keyword evidence="3" id="KW-1185">Reference proteome</keyword>
<feature type="domain" description="DUF3347" evidence="1">
    <location>
        <begin position="43"/>
        <end position="132"/>
    </location>
</feature>
<sequence>MFTLLFAACTGGTKSVNSAENKKETQLPKKGVTAESIVPTKEVISAYLELKNALTKDDDKTAAQAAKSLVEAINVVDKASLSTEQSKVFTDIADDAKEHAEHIGSNAGNIKHQREHFETLSQEIYDLVKAGGSAGQKLYYDNCPMYNNGKGGNWLSDTKDIQNPYLGKEMPTCGSVKEELN</sequence>